<dbReference type="InterPro" id="IPR009057">
    <property type="entry name" value="Homeodomain-like_sf"/>
</dbReference>
<name>A0A2S8FCX6_9BACT</name>
<dbReference type="PANTHER" id="PTHR47515">
    <property type="entry name" value="LOW CALCIUM RESPONSE LOCUS PROTEIN T"/>
    <property type="match status" value="1"/>
</dbReference>
<accession>A0A2S8FCX6</accession>
<dbReference type="PANTHER" id="PTHR47515:SF1">
    <property type="entry name" value="BLR2054 PROTEIN"/>
    <property type="match status" value="1"/>
</dbReference>
<dbReference type="InterPro" id="IPR036397">
    <property type="entry name" value="RNaseH_sf"/>
</dbReference>
<dbReference type="GO" id="GO:0015074">
    <property type="term" value="P:DNA integration"/>
    <property type="evidence" value="ECO:0007669"/>
    <property type="project" value="InterPro"/>
</dbReference>
<feature type="coiled-coil region" evidence="1">
    <location>
        <begin position="49"/>
        <end position="76"/>
    </location>
</feature>
<feature type="domain" description="Integrase catalytic" evidence="3">
    <location>
        <begin position="195"/>
        <end position="361"/>
    </location>
</feature>
<dbReference type="GO" id="GO:0003677">
    <property type="term" value="F:DNA binding"/>
    <property type="evidence" value="ECO:0007669"/>
    <property type="project" value="InterPro"/>
</dbReference>
<proteinExistence type="predicted"/>
<comment type="caution">
    <text evidence="4">The sequence shown here is derived from an EMBL/GenBank/DDBJ whole genome shotgun (WGS) entry which is preliminary data.</text>
</comment>
<dbReference type="Pfam" id="PF13683">
    <property type="entry name" value="rve_3"/>
    <property type="match status" value="1"/>
</dbReference>
<dbReference type="OrthoDB" id="285898at2"/>
<dbReference type="InterPro" id="IPR025948">
    <property type="entry name" value="HTH-like_dom"/>
</dbReference>
<dbReference type="InterPro" id="IPR001584">
    <property type="entry name" value="Integrase_cat-core"/>
</dbReference>
<dbReference type="Proteomes" id="UP000240009">
    <property type="component" value="Unassembled WGS sequence"/>
</dbReference>
<evidence type="ECO:0000313" key="5">
    <source>
        <dbReference type="Proteomes" id="UP000240009"/>
    </source>
</evidence>
<dbReference type="InterPro" id="IPR048020">
    <property type="entry name" value="Transpos_IS3"/>
</dbReference>
<feature type="region of interest" description="Disordered" evidence="2">
    <location>
        <begin position="343"/>
        <end position="366"/>
    </location>
</feature>
<dbReference type="InterPro" id="IPR012337">
    <property type="entry name" value="RNaseH-like_sf"/>
</dbReference>
<dbReference type="GO" id="GO:0004803">
    <property type="term" value="F:transposase activity"/>
    <property type="evidence" value="ECO:0007669"/>
    <property type="project" value="InterPro"/>
</dbReference>
<dbReference type="Pfam" id="PF01527">
    <property type="entry name" value="HTH_Tnp_1"/>
    <property type="match status" value="1"/>
</dbReference>
<sequence>MKKSRFTNEQIAFALKQAESGVPVEEVCRKLGISQQTFYRWKKKFDGLGVAEVRRLKQLEEENKKLKQLVADLSLDKQILQDVLFKKALKPDRLRATADRVQAAYRISERRTCRLLNLARSTCRYLSVRDDQAPLRMRLKELAATRVRYGYRRLHILLRREGWAVNAKRVYRLYRQEQLGLRTKTPRRRVSCQTRALRPSATRINDCWAMDFMTDELFDGRRIRLLTIVDHFTRESLAIEVEPRFRGQDVVLALERIAEHRRLPKTIQVDNGPEFTSKALDQWAYANQVVLDFSRPGKPTDNAFIESFNGSVRAECLNENWFLSLEDAKEKIESWRRDYNEHRPHSALGNLAPREFASSGQASLAR</sequence>
<dbReference type="EMBL" id="PUIA01000041">
    <property type="protein sequence ID" value="PQO30023.1"/>
    <property type="molecule type" value="Genomic_DNA"/>
</dbReference>
<dbReference type="AlphaFoldDB" id="A0A2S8FCX6"/>
<dbReference type="PROSITE" id="PS50994">
    <property type="entry name" value="INTEGRASE"/>
    <property type="match status" value="1"/>
</dbReference>
<evidence type="ECO:0000256" key="1">
    <source>
        <dbReference type="SAM" id="Coils"/>
    </source>
</evidence>
<dbReference type="InterPro" id="IPR002514">
    <property type="entry name" value="Transposase_8"/>
</dbReference>
<keyword evidence="1" id="KW-0175">Coiled coil</keyword>
<gene>
    <name evidence="4" type="ORF">C5Y96_15165</name>
</gene>
<dbReference type="Gene3D" id="1.10.10.60">
    <property type="entry name" value="Homeodomain-like"/>
    <property type="match status" value="1"/>
</dbReference>
<dbReference type="Pfam" id="PF13276">
    <property type="entry name" value="HTH_21"/>
    <property type="match status" value="1"/>
</dbReference>
<dbReference type="Gene3D" id="3.30.420.10">
    <property type="entry name" value="Ribonuclease H-like superfamily/Ribonuclease H"/>
    <property type="match status" value="1"/>
</dbReference>
<evidence type="ECO:0000256" key="2">
    <source>
        <dbReference type="SAM" id="MobiDB-lite"/>
    </source>
</evidence>
<dbReference type="SUPFAM" id="SSF53098">
    <property type="entry name" value="Ribonuclease H-like"/>
    <property type="match status" value="1"/>
</dbReference>
<dbReference type="NCBIfam" id="NF033516">
    <property type="entry name" value="transpos_IS3"/>
    <property type="match status" value="1"/>
</dbReference>
<evidence type="ECO:0000259" key="3">
    <source>
        <dbReference type="PROSITE" id="PS50994"/>
    </source>
</evidence>
<organism evidence="4 5">
    <name type="scientific">Blastopirellula marina</name>
    <dbReference type="NCBI Taxonomy" id="124"/>
    <lineage>
        <taxon>Bacteria</taxon>
        <taxon>Pseudomonadati</taxon>
        <taxon>Planctomycetota</taxon>
        <taxon>Planctomycetia</taxon>
        <taxon>Pirellulales</taxon>
        <taxon>Pirellulaceae</taxon>
        <taxon>Blastopirellula</taxon>
    </lineage>
</organism>
<protein>
    <submittedName>
        <fullName evidence="4">IS3 family transposase</fullName>
    </submittedName>
</protein>
<dbReference type="SUPFAM" id="SSF46689">
    <property type="entry name" value="Homeodomain-like"/>
    <property type="match status" value="1"/>
</dbReference>
<dbReference type="GO" id="GO:0006313">
    <property type="term" value="P:DNA transposition"/>
    <property type="evidence" value="ECO:0007669"/>
    <property type="project" value="InterPro"/>
</dbReference>
<evidence type="ECO:0000313" key="4">
    <source>
        <dbReference type="EMBL" id="PQO30023.1"/>
    </source>
</evidence>
<reference evidence="4 5" key="1">
    <citation type="submission" date="2018-02" db="EMBL/GenBank/DDBJ databases">
        <title>Comparative genomes isolates from brazilian mangrove.</title>
        <authorList>
            <person name="Araujo J.E."/>
            <person name="Taketani R.G."/>
            <person name="Silva M.C.P."/>
            <person name="Loureco M.V."/>
            <person name="Andreote F.D."/>
        </authorList>
    </citation>
    <scope>NUCLEOTIDE SEQUENCE [LARGE SCALE GENOMIC DNA]</scope>
    <source>
        <strain evidence="4 5">HEX-2 MGV</strain>
    </source>
</reference>